<name>A0AAJ0LE14_LATCU</name>
<organism evidence="6 7">
    <name type="scientific">Latilactobacillus curvatus JCM 1096 = DSM 20019</name>
    <dbReference type="NCBI Taxonomy" id="1293592"/>
    <lineage>
        <taxon>Bacteria</taxon>
        <taxon>Bacillati</taxon>
        <taxon>Bacillota</taxon>
        <taxon>Bacilli</taxon>
        <taxon>Lactobacillales</taxon>
        <taxon>Lactobacillaceae</taxon>
        <taxon>Latilactobacillus</taxon>
    </lineage>
</organism>
<dbReference type="Pfam" id="PF00730">
    <property type="entry name" value="HhH-GPD"/>
    <property type="match status" value="1"/>
</dbReference>
<dbReference type="GO" id="GO:0006284">
    <property type="term" value="P:base-excision repair"/>
    <property type="evidence" value="ECO:0007669"/>
    <property type="project" value="InterPro"/>
</dbReference>
<dbReference type="Gene3D" id="1.10.340.30">
    <property type="entry name" value="Hypothetical protein, domain 2"/>
    <property type="match status" value="1"/>
</dbReference>
<dbReference type="GO" id="GO:0003824">
    <property type="term" value="F:catalytic activity"/>
    <property type="evidence" value="ECO:0007669"/>
    <property type="project" value="InterPro"/>
</dbReference>
<keyword evidence="1" id="KW-0004">4Fe-4S</keyword>
<evidence type="ECO:0000256" key="4">
    <source>
        <dbReference type="ARBA" id="ARBA00023014"/>
    </source>
</evidence>
<sequence>MTAKGEVASFYVKETFFMNGKIDYYQLFQTMYRQYGPQHWWPSDSHWETMVGAVLVQNTNWQNVDRSLANLRSSTHFEPNNLLSLSDEALMLAIKPSGFNNAKSRTIKGLFRFLATVDFDLDTLNRMTTTTDLRRQLLAIKGIGPETADVILLYVFDRPVFIADLYARRLIAHLEHCSLKDLHYLKVQQVIEPQLLPQMTVKDCQEFHALIDDHGPAFLAAQK</sequence>
<evidence type="ECO:0000313" key="6">
    <source>
        <dbReference type="EMBL" id="KRK90712.1"/>
    </source>
</evidence>
<reference evidence="6 7" key="1">
    <citation type="journal article" date="2015" name="Genome Announc.">
        <title>Expanding the biotechnology potential of lactobacilli through comparative genomics of 213 strains and associated genera.</title>
        <authorList>
            <person name="Sun Z."/>
            <person name="Harris H.M."/>
            <person name="McCann A."/>
            <person name="Guo C."/>
            <person name="Argimon S."/>
            <person name="Zhang W."/>
            <person name="Yang X."/>
            <person name="Jeffery I.B."/>
            <person name="Cooney J.C."/>
            <person name="Kagawa T.F."/>
            <person name="Liu W."/>
            <person name="Song Y."/>
            <person name="Salvetti E."/>
            <person name="Wrobel A."/>
            <person name="Rasinkangas P."/>
            <person name="Parkhill J."/>
            <person name="Rea M.C."/>
            <person name="O'Sullivan O."/>
            <person name="Ritari J."/>
            <person name="Douillard F.P."/>
            <person name="Paul Ross R."/>
            <person name="Yang R."/>
            <person name="Briner A.E."/>
            <person name="Felis G.E."/>
            <person name="de Vos W.M."/>
            <person name="Barrangou R."/>
            <person name="Klaenhammer T.R."/>
            <person name="Caufield P.W."/>
            <person name="Cui Y."/>
            <person name="Zhang H."/>
            <person name="O'Toole P.W."/>
        </authorList>
    </citation>
    <scope>NUCLEOTIDE SEQUENCE [LARGE SCALE GENOMIC DNA]</scope>
    <source>
        <strain evidence="6 7">DSM 20019</strain>
    </source>
</reference>
<dbReference type="SUPFAM" id="SSF48150">
    <property type="entry name" value="DNA-glycosylase"/>
    <property type="match status" value="1"/>
</dbReference>
<dbReference type="PIRSF" id="PIRSF001435">
    <property type="entry name" value="Nth"/>
    <property type="match status" value="1"/>
</dbReference>
<dbReference type="Proteomes" id="UP000050828">
    <property type="component" value="Unassembled WGS sequence"/>
</dbReference>
<dbReference type="AlphaFoldDB" id="A0AAJ0LE14"/>
<feature type="domain" description="HhH-GPD" evidence="5">
    <location>
        <begin position="55"/>
        <end position="217"/>
    </location>
</feature>
<evidence type="ECO:0000313" key="7">
    <source>
        <dbReference type="Proteomes" id="UP000050828"/>
    </source>
</evidence>
<comment type="caution">
    <text evidence="6">The sequence shown here is derived from an EMBL/GenBank/DDBJ whole genome shotgun (WGS) entry which is preliminary data.</text>
</comment>
<accession>A0AAJ0LE14</accession>
<evidence type="ECO:0000256" key="1">
    <source>
        <dbReference type="ARBA" id="ARBA00022485"/>
    </source>
</evidence>
<protein>
    <submittedName>
        <fullName evidence="6">HhH-GPD superbase excision DNA repair family protein</fullName>
    </submittedName>
</protein>
<dbReference type="GO" id="GO:0051539">
    <property type="term" value="F:4 iron, 4 sulfur cluster binding"/>
    <property type="evidence" value="ECO:0007669"/>
    <property type="project" value="UniProtKB-KW"/>
</dbReference>
<dbReference type="GO" id="GO:0046872">
    <property type="term" value="F:metal ion binding"/>
    <property type="evidence" value="ECO:0007669"/>
    <property type="project" value="UniProtKB-KW"/>
</dbReference>
<dbReference type="CDD" id="cd00056">
    <property type="entry name" value="ENDO3c"/>
    <property type="match status" value="1"/>
</dbReference>
<dbReference type="InterPro" id="IPR011257">
    <property type="entry name" value="DNA_glycosylase"/>
</dbReference>
<evidence type="ECO:0000256" key="2">
    <source>
        <dbReference type="ARBA" id="ARBA00022723"/>
    </source>
</evidence>
<dbReference type="PANTHER" id="PTHR10359:SF19">
    <property type="entry name" value="DNA REPAIR GLYCOSYLASE MJ1434-RELATED"/>
    <property type="match status" value="1"/>
</dbReference>
<dbReference type="EMBL" id="AZDL01000060">
    <property type="protein sequence ID" value="KRK90712.1"/>
    <property type="molecule type" value="Genomic_DNA"/>
</dbReference>
<gene>
    <name evidence="6" type="ORF">FC08_GL001420</name>
</gene>
<evidence type="ECO:0000259" key="5">
    <source>
        <dbReference type="SMART" id="SM00478"/>
    </source>
</evidence>
<proteinExistence type="predicted"/>
<dbReference type="InterPro" id="IPR003265">
    <property type="entry name" value="HhH-GPD_domain"/>
</dbReference>
<keyword evidence="2" id="KW-0479">Metal-binding</keyword>
<keyword evidence="4" id="KW-0411">Iron-sulfur</keyword>
<dbReference type="SMART" id="SM00478">
    <property type="entry name" value="ENDO3c"/>
    <property type="match status" value="1"/>
</dbReference>
<dbReference type="PANTHER" id="PTHR10359">
    <property type="entry name" value="A/G-SPECIFIC ADENINE GLYCOSYLASE/ENDONUCLEASE III"/>
    <property type="match status" value="1"/>
</dbReference>
<keyword evidence="3" id="KW-0408">Iron</keyword>
<evidence type="ECO:0000256" key="3">
    <source>
        <dbReference type="ARBA" id="ARBA00023004"/>
    </source>
</evidence>